<feature type="domain" description="FAD-dependent oxidoreductase 2 FAD-binding" evidence="6">
    <location>
        <begin position="472"/>
        <end position="570"/>
    </location>
</feature>
<feature type="compositionally biased region" description="Basic residues" evidence="5">
    <location>
        <begin position="44"/>
        <end position="55"/>
    </location>
</feature>
<dbReference type="AlphaFoldDB" id="A0A7K1T4J9"/>
<dbReference type="InterPro" id="IPR003953">
    <property type="entry name" value="FAD-dep_OxRdtase_2_FAD-bd"/>
</dbReference>
<evidence type="ECO:0000256" key="4">
    <source>
        <dbReference type="ARBA" id="ARBA00023002"/>
    </source>
</evidence>
<dbReference type="Pfam" id="PF00890">
    <property type="entry name" value="FAD_binding_2"/>
    <property type="match status" value="2"/>
</dbReference>
<protein>
    <submittedName>
        <fullName evidence="7">FAD-binding protein</fullName>
    </submittedName>
</protein>
<feature type="compositionally biased region" description="Basic and acidic residues" evidence="5">
    <location>
        <begin position="81"/>
        <end position="92"/>
    </location>
</feature>
<dbReference type="Gene3D" id="3.90.700.10">
    <property type="entry name" value="Succinate dehydrogenase/fumarate reductase flavoprotein, catalytic domain"/>
    <property type="match status" value="1"/>
</dbReference>
<comment type="cofactor">
    <cofactor evidence="1">
        <name>FAD</name>
        <dbReference type="ChEBI" id="CHEBI:57692"/>
    </cofactor>
</comment>
<dbReference type="InterPro" id="IPR050315">
    <property type="entry name" value="FAD-oxidoreductase_2"/>
</dbReference>
<dbReference type="GO" id="GO:0008202">
    <property type="term" value="P:steroid metabolic process"/>
    <property type="evidence" value="ECO:0007669"/>
    <property type="project" value="UniProtKB-ARBA"/>
</dbReference>
<dbReference type="Gene3D" id="3.50.50.60">
    <property type="entry name" value="FAD/NAD(P)-binding domain"/>
    <property type="match status" value="2"/>
</dbReference>
<evidence type="ECO:0000256" key="2">
    <source>
        <dbReference type="ARBA" id="ARBA00022630"/>
    </source>
</evidence>
<evidence type="ECO:0000256" key="1">
    <source>
        <dbReference type="ARBA" id="ARBA00001974"/>
    </source>
</evidence>
<keyword evidence="4" id="KW-0560">Oxidoreductase</keyword>
<dbReference type="SUPFAM" id="SSF51905">
    <property type="entry name" value="FAD/NAD(P)-binding domain"/>
    <property type="match status" value="1"/>
</dbReference>
<dbReference type="GO" id="GO:0033765">
    <property type="term" value="F:steroid dehydrogenase activity, acting on the CH-CH group of donors"/>
    <property type="evidence" value="ECO:0007669"/>
    <property type="project" value="UniProtKB-ARBA"/>
</dbReference>
<feature type="domain" description="FAD-dependent oxidoreductase 2 FAD-binding" evidence="6">
    <location>
        <begin position="163"/>
        <end position="409"/>
    </location>
</feature>
<proteinExistence type="predicted"/>
<feature type="compositionally biased region" description="Basic and acidic residues" evidence="5">
    <location>
        <begin position="8"/>
        <end position="24"/>
    </location>
</feature>
<dbReference type="Proteomes" id="UP000488839">
    <property type="component" value="Unassembled WGS sequence"/>
</dbReference>
<keyword evidence="8" id="KW-1185">Reference proteome</keyword>
<comment type="caution">
    <text evidence="7">The sequence shown here is derived from an EMBL/GenBank/DDBJ whole genome shotgun (WGS) entry which is preliminary data.</text>
</comment>
<organism evidence="7 8">
    <name type="scientific">Adlercreutzia rubneri</name>
    <dbReference type="NCBI Taxonomy" id="2916441"/>
    <lineage>
        <taxon>Bacteria</taxon>
        <taxon>Bacillati</taxon>
        <taxon>Actinomycetota</taxon>
        <taxon>Coriobacteriia</taxon>
        <taxon>Eggerthellales</taxon>
        <taxon>Eggerthellaceae</taxon>
        <taxon>Adlercreutzia</taxon>
    </lineage>
</organism>
<keyword evidence="3" id="KW-0274">FAD</keyword>
<dbReference type="InterPro" id="IPR027477">
    <property type="entry name" value="Succ_DH/fumarate_Rdtase_cat_sf"/>
</dbReference>
<gene>
    <name evidence="7" type="ORF">GO707_04925</name>
</gene>
<dbReference type="PANTHER" id="PTHR43400:SF10">
    <property type="entry name" value="3-OXOSTEROID 1-DEHYDROGENASE"/>
    <property type="match status" value="1"/>
</dbReference>
<keyword evidence="2" id="KW-0285">Flavoprotein</keyword>
<evidence type="ECO:0000256" key="3">
    <source>
        <dbReference type="ARBA" id="ARBA00022827"/>
    </source>
</evidence>
<feature type="region of interest" description="Disordered" evidence="5">
    <location>
        <begin position="75"/>
        <end position="94"/>
    </location>
</feature>
<dbReference type="SUPFAM" id="SSF56425">
    <property type="entry name" value="Succinate dehydrogenase/fumarate reductase flavoprotein, catalytic domain"/>
    <property type="match status" value="1"/>
</dbReference>
<dbReference type="NCBIfam" id="TIGR01409">
    <property type="entry name" value="TAT_signal_seq"/>
    <property type="match status" value="1"/>
</dbReference>
<name>A0A7K1T4J9_9ACTN</name>
<evidence type="ECO:0000313" key="7">
    <source>
        <dbReference type="EMBL" id="MVN58566.1"/>
    </source>
</evidence>
<evidence type="ECO:0000313" key="8">
    <source>
        <dbReference type="Proteomes" id="UP000488839"/>
    </source>
</evidence>
<feature type="region of interest" description="Disordered" evidence="5">
    <location>
        <begin position="116"/>
        <end position="144"/>
    </location>
</feature>
<evidence type="ECO:0000256" key="5">
    <source>
        <dbReference type="SAM" id="MobiDB-lite"/>
    </source>
</evidence>
<sequence length="589" mass="63436">MVFARKSRAMEKYESSDHAAKLNDTHPSFEFPETTGQRPESDRNRKHKSRRGHSVHHCRFEIRVRGDLEEERCIPQHQRTRCKESREREKQSRRSFLKGAGFGAASLAAAGIAGCSPSSTTTASEVPADNGNKSASDNISSASWREAPAPITEADIAETVDCDVLVVGLGYSGCAAFRAAAESGAKVIAVEAQAESDFAILGMGHFGHINSEFLKERGVNPVDPIEFLNNWQLRAANRSNASLCRKFTNTCGEAFDWYIDCLTPEERSSIEIQFFPTDAGYTTFKNGLGTYIGTASTMPLQEKIIGNMLQVGLDAGAQIYWGCPAEQLVQGDDGRVIGAVAKKEDGSYLKINAEKGVIVTAGDYSGNPEMAKDLLSQITNMLDGEDGEVVSMGYKGDGLKLCYWAGGQIDPYQATMGGDYSNGGMDALPDLLAAAVAGGPEGTGPDSNPVVYAANDYETLGTYLGYEGETLDNFVASIERYNQLCEIGLDEDFGKEKQLMIGVTQPPYYAYAGEKTIRHMLCNGSGIAIDENGQVLSRADYRPIPGLFAAGNTAGSRFGIQYTTALCGVSISFAVTQGKFTGEYVASLV</sequence>
<evidence type="ECO:0000259" key="6">
    <source>
        <dbReference type="Pfam" id="PF00890"/>
    </source>
</evidence>
<feature type="compositionally biased region" description="Polar residues" evidence="5">
    <location>
        <begin position="131"/>
        <end position="143"/>
    </location>
</feature>
<dbReference type="EMBL" id="WPOO01000006">
    <property type="protein sequence ID" value="MVN58566.1"/>
    <property type="molecule type" value="Genomic_DNA"/>
</dbReference>
<reference evidence="7 8" key="1">
    <citation type="submission" date="2019-11" db="EMBL/GenBank/DDBJ databases">
        <title>Whole genome shotgun sequencing (WGS) data from Adlercreutzia equolifaciens ResAG-91, Eggerthella lenta MRI-F36, MRI-F37, MRI-F40, ResAG-49, ResAG-88, ResAG-121, ResAG-145, and Gordonibacter sp. ResAG-5, ResAG-26, ResAG-43, ResAG-50, ResAG-59.</title>
        <authorList>
            <person name="Stoll D.A."/>
            <person name="Danylec N."/>
            <person name="Franz C.M.A.P."/>
            <person name="Huch M."/>
        </authorList>
    </citation>
    <scope>NUCLEOTIDE SEQUENCE [LARGE SCALE GENOMIC DNA]</scope>
    <source>
        <strain evidence="7 8">ResAG-91</strain>
    </source>
</reference>
<dbReference type="PANTHER" id="PTHR43400">
    <property type="entry name" value="FUMARATE REDUCTASE"/>
    <property type="match status" value="1"/>
</dbReference>
<accession>A0A7K1T4J9</accession>
<feature type="region of interest" description="Disordered" evidence="5">
    <location>
        <begin position="1"/>
        <end position="55"/>
    </location>
</feature>
<dbReference type="InterPro" id="IPR019546">
    <property type="entry name" value="TAT_signal_bac_arc"/>
</dbReference>
<dbReference type="InterPro" id="IPR036188">
    <property type="entry name" value="FAD/NAD-bd_sf"/>
</dbReference>